<gene>
    <name evidence="1" type="ORF">B0A66_03215</name>
</gene>
<dbReference type="RefSeq" id="WP_089048412.1">
    <property type="nucleotide sequence ID" value="NZ_FXTV01000002.1"/>
</dbReference>
<accession>A0A226HKT1</accession>
<evidence type="ECO:0000313" key="2">
    <source>
        <dbReference type="Proteomes" id="UP000198345"/>
    </source>
</evidence>
<dbReference type="AlphaFoldDB" id="A0A226HKT1"/>
<dbReference type="PROSITE" id="PS51257">
    <property type="entry name" value="PROKAR_LIPOPROTEIN"/>
    <property type="match status" value="1"/>
</dbReference>
<dbReference type="EMBL" id="MUGW01000008">
    <property type="protein sequence ID" value="OXA94752.1"/>
    <property type="molecule type" value="Genomic_DNA"/>
</dbReference>
<reference evidence="1 2" key="1">
    <citation type="submission" date="2016-11" db="EMBL/GenBank/DDBJ databases">
        <title>Whole genomes of Flavobacteriaceae.</title>
        <authorList>
            <person name="Stine C."/>
            <person name="Li C."/>
            <person name="Tadesse D."/>
        </authorList>
    </citation>
    <scope>NUCLEOTIDE SEQUENCE [LARGE SCALE GENOMIC DNA]</scope>
    <source>
        <strain evidence="1 2">DSM 18292</strain>
    </source>
</reference>
<protein>
    <recommendedName>
        <fullName evidence="3">Lipoprotein</fullName>
    </recommendedName>
</protein>
<evidence type="ECO:0000313" key="1">
    <source>
        <dbReference type="EMBL" id="OXA94752.1"/>
    </source>
</evidence>
<comment type="caution">
    <text evidence="1">The sequence shown here is derived from an EMBL/GenBank/DDBJ whole genome shotgun (WGS) entry which is preliminary data.</text>
</comment>
<keyword evidence="2" id="KW-1185">Reference proteome</keyword>
<dbReference type="OrthoDB" id="669098at2"/>
<name>A0A226HKT1_9FLAO</name>
<sequence length="137" mass="16068">MKDKILMLTFCLSLFSCKTYTINPENFKQQFENIEYDQSTSAITGPIHYNGFQIKTLKVKDKEGNTQILENKPSLEMRVTLNNGKRKHFYFDSIKFINDTLIGHKSRFLPKMITKIPYNEISKIEIQDGGKNFKYKN</sequence>
<organism evidence="1 2">
    <name type="scientific">Flavobacterium hercynium</name>
    <dbReference type="NCBI Taxonomy" id="387094"/>
    <lineage>
        <taxon>Bacteria</taxon>
        <taxon>Pseudomonadati</taxon>
        <taxon>Bacteroidota</taxon>
        <taxon>Flavobacteriia</taxon>
        <taxon>Flavobacteriales</taxon>
        <taxon>Flavobacteriaceae</taxon>
        <taxon>Flavobacterium</taxon>
    </lineage>
</organism>
<evidence type="ECO:0008006" key="3">
    <source>
        <dbReference type="Google" id="ProtNLM"/>
    </source>
</evidence>
<dbReference type="Proteomes" id="UP000198345">
    <property type="component" value="Unassembled WGS sequence"/>
</dbReference>
<proteinExistence type="predicted"/>